<dbReference type="FunFam" id="3.30.1490.20:FF:000010">
    <property type="entry name" value="Phosphoenolpyruvate synthase"/>
    <property type="match status" value="1"/>
</dbReference>
<evidence type="ECO:0000256" key="7">
    <source>
        <dbReference type="ARBA" id="ARBA00076136"/>
    </source>
</evidence>
<comment type="similarity">
    <text evidence="4">Belongs to the rifampicin phosphotransferase family.</text>
</comment>
<organism evidence="10 11">
    <name type="scientific">Polycladomyces abyssicola</name>
    <dbReference type="NCBI Taxonomy" id="1125966"/>
    <lineage>
        <taxon>Bacteria</taxon>
        <taxon>Bacillati</taxon>
        <taxon>Bacillota</taxon>
        <taxon>Bacilli</taxon>
        <taxon>Bacillales</taxon>
        <taxon>Thermoactinomycetaceae</taxon>
        <taxon>Polycladomyces</taxon>
    </lineage>
</organism>
<dbReference type="Pfam" id="PF00391">
    <property type="entry name" value="PEP-utilizers"/>
    <property type="match status" value="1"/>
</dbReference>
<dbReference type="InterPro" id="IPR051549">
    <property type="entry name" value="PEP_Utilizing_Enz"/>
</dbReference>
<dbReference type="Pfam" id="PF01326">
    <property type="entry name" value="PPDK_N"/>
    <property type="match status" value="1"/>
</dbReference>
<feature type="domain" description="PEP-utilising enzyme mobile" evidence="8">
    <location>
        <begin position="796"/>
        <end position="866"/>
    </location>
</feature>
<dbReference type="EC" id="2.7.9.6" evidence="5"/>
<dbReference type="Gene3D" id="3.50.30.10">
    <property type="entry name" value="Phosphohistidine domain"/>
    <property type="match status" value="1"/>
</dbReference>
<dbReference type="InterPro" id="IPR013815">
    <property type="entry name" value="ATP_grasp_subdomain_1"/>
</dbReference>
<dbReference type="PANTHER" id="PTHR43615:SF1">
    <property type="entry name" value="PPDK_N DOMAIN-CONTAINING PROTEIN"/>
    <property type="match status" value="1"/>
</dbReference>
<dbReference type="SUPFAM" id="SSF56059">
    <property type="entry name" value="Glutathione synthetase ATP-binding domain-like"/>
    <property type="match status" value="1"/>
</dbReference>
<dbReference type="AlphaFoldDB" id="A0A8D5UGT2"/>
<reference evidence="10" key="2">
    <citation type="journal article" date="2021" name="Microbiol. Resour. Announc.">
        <title>Complete Genome Sequence of Polycladomyces abyssicola JIR-001T, Isolated from Hemipelagic Sediment in Deep Seawater.</title>
        <authorList>
            <person name="Tsubouchi T."/>
            <person name="Kaneko Y."/>
        </authorList>
    </citation>
    <scope>NUCLEOTIDE SEQUENCE</scope>
    <source>
        <strain evidence="10">JIR-001</strain>
    </source>
</reference>
<gene>
    <name evidence="10" type="ORF">JIR001_30890</name>
</gene>
<protein>
    <recommendedName>
        <fullName evidence="6">Rifampicin phosphotransferase</fullName>
        <ecNumber evidence="5">2.7.9.6</ecNumber>
    </recommendedName>
    <alternativeName>
        <fullName evidence="7">Rifampin phosphotransferase</fullName>
    </alternativeName>
</protein>
<evidence type="ECO:0000259" key="9">
    <source>
        <dbReference type="Pfam" id="PF01326"/>
    </source>
</evidence>
<dbReference type="GO" id="GO:0016301">
    <property type="term" value="F:kinase activity"/>
    <property type="evidence" value="ECO:0007669"/>
    <property type="project" value="InterPro"/>
</dbReference>
<dbReference type="Gene3D" id="3.30.1490.20">
    <property type="entry name" value="ATP-grasp fold, A domain"/>
    <property type="match status" value="1"/>
</dbReference>
<dbReference type="InterPro" id="IPR036637">
    <property type="entry name" value="Phosphohistidine_dom_sf"/>
</dbReference>
<proteinExistence type="inferred from homology"/>
<dbReference type="FunFam" id="3.50.30.10:FF:000007">
    <property type="entry name" value="Phosphoenolpyruvate synthase"/>
    <property type="match status" value="1"/>
</dbReference>
<evidence type="ECO:0000313" key="10">
    <source>
        <dbReference type="EMBL" id="BCU83306.1"/>
    </source>
</evidence>
<evidence type="ECO:0000256" key="5">
    <source>
        <dbReference type="ARBA" id="ARBA00066332"/>
    </source>
</evidence>
<evidence type="ECO:0000256" key="6">
    <source>
        <dbReference type="ARBA" id="ARBA00074400"/>
    </source>
</evidence>
<feature type="domain" description="Pyruvate phosphate dikinase AMP/ATP-binding" evidence="9">
    <location>
        <begin position="17"/>
        <end position="313"/>
    </location>
</feature>
<dbReference type="NCBIfam" id="NF004878">
    <property type="entry name" value="PRK06241.1-3"/>
    <property type="match status" value="1"/>
</dbReference>
<dbReference type="InterPro" id="IPR008279">
    <property type="entry name" value="PEP-util_enz_mobile_dom"/>
</dbReference>
<keyword evidence="1" id="KW-0547">Nucleotide-binding</keyword>
<evidence type="ECO:0000256" key="4">
    <source>
        <dbReference type="ARBA" id="ARBA00061332"/>
    </source>
</evidence>
<keyword evidence="2" id="KW-0067">ATP-binding</keyword>
<dbReference type="KEGG" id="pabs:JIR001_30890"/>
<evidence type="ECO:0000256" key="3">
    <source>
        <dbReference type="ARBA" id="ARBA00051922"/>
    </source>
</evidence>
<dbReference type="EMBL" id="AP024601">
    <property type="protein sequence ID" value="BCU83306.1"/>
    <property type="molecule type" value="Genomic_DNA"/>
</dbReference>
<dbReference type="SUPFAM" id="SSF52009">
    <property type="entry name" value="Phosphohistidine domain"/>
    <property type="match status" value="1"/>
</dbReference>
<evidence type="ECO:0000256" key="1">
    <source>
        <dbReference type="ARBA" id="ARBA00022741"/>
    </source>
</evidence>
<dbReference type="NCBIfam" id="NF004877">
    <property type="entry name" value="PRK06241.1-2"/>
    <property type="match status" value="1"/>
</dbReference>
<dbReference type="PANTHER" id="PTHR43615">
    <property type="entry name" value="PHOSPHOENOLPYRUVATE SYNTHASE-RELATED"/>
    <property type="match status" value="1"/>
</dbReference>
<dbReference type="InterPro" id="IPR002192">
    <property type="entry name" value="PPDK_AMP/ATP-bd"/>
</dbReference>
<dbReference type="Proteomes" id="UP000677436">
    <property type="component" value="Chromosome"/>
</dbReference>
<dbReference type="RefSeq" id="WP_212773542.1">
    <property type="nucleotide sequence ID" value="NZ_AP024601.1"/>
</dbReference>
<evidence type="ECO:0000259" key="8">
    <source>
        <dbReference type="Pfam" id="PF00391"/>
    </source>
</evidence>
<dbReference type="Gene3D" id="3.30.470.20">
    <property type="entry name" value="ATP-grasp fold, B domain"/>
    <property type="match status" value="1"/>
</dbReference>
<reference evidence="10" key="1">
    <citation type="journal article" date="2013" name="Int. J. Syst. Evol. Microbiol.">
        <title>Polycladomyces abyssicola gen. nov., sp. nov., a thermophilic filamentous bacterium isolated from hemipelagic sediment.</title>
        <authorList>
            <person name="Tsubouchi T."/>
            <person name="Shimane Y."/>
            <person name="Mori K."/>
            <person name="Usui K."/>
            <person name="Hiraki T."/>
            <person name="Tame A."/>
            <person name="Uematsu K."/>
            <person name="Maruyama T."/>
            <person name="Hatada Y."/>
        </authorList>
    </citation>
    <scope>NUCLEOTIDE SEQUENCE</scope>
    <source>
        <strain evidence="10">JIR-001</strain>
    </source>
</reference>
<evidence type="ECO:0000256" key="2">
    <source>
        <dbReference type="ARBA" id="ARBA00022840"/>
    </source>
</evidence>
<evidence type="ECO:0000313" key="11">
    <source>
        <dbReference type="Proteomes" id="UP000677436"/>
    </source>
</evidence>
<accession>A0A8D5UGT2</accession>
<dbReference type="GO" id="GO:0005524">
    <property type="term" value="F:ATP binding"/>
    <property type="evidence" value="ECO:0007669"/>
    <property type="project" value="UniProtKB-KW"/>
</dbReference>
<keyword evidence="11" id="KW-1185">Reference proteome</keyword>
<sequence>MKSYVLFFEQVDRSSLPYVGGKGANLGELSKAGFPVPGGFCVTTYAYRDFIATSPEMVSFLDELNAMDPNDFNQLRKLGERIRIHLQQLEIPFHLRNEIIHAWESVGKEYAYAVRSSATAEDLPTASFAGQQDTYLNIKGQDELLQHIRKCWASLFTDRAISYRAKNGFDHRQVYLSVVVQRMVNPEISGILFTADPVNGNRKVVSIDASFGLGEAIVSGMVSADLYKVKDGQIIYKNISEKKIAIDSLPEGGTVKKDLPPDQQTKQALTDSQILRLAELGKRIEKHFGSPQDIEFCIENGKIFVVQSRPITSLYPLPDIPQEPLRVMFSFGHVQMMTDAMKPMGLSVLRTVFPKKVFVEAGGRLFVDPTEVLRTKLGRKILPKVFKNLFDEAFSHALSEVIQRPEFLQIPPKLGFVKSARRFMSPIIKEVWKNLVKRDPKLAKSKVESFMQKKWTEVREELQGTTGTKRLEAVQHQLSILAKDVFQNLFPYVICFPISFLLLKKALIRWIGDDKELFLLNKSLPGNITSEMGLQIGDLADLVRELPEVEEYLKHTNDQTFYQGLSNVHGGEKFKRVFDEFIAKYGHRCPGEIDLTRPRWREAPVQLVPAILGHMRSVKPGEHRQKFIQGEQEAQEAEQRILDHVGRSGLKSKWIKRLMEVYRHMGGLREHPKYLLTLILDECKKAIMAEAEELVKKGVLQQAEDVFYLTLDELIQLSKGEFKQDVVSFIADRKEKYEWHQTLKPPRLMTSEGEMVTGSPRKGEFPEGALIGNPVSAGVVEGKARIVLKPEEAHLNEGEILVAPHTDPGWTPLFQSAKALVTEVGGLMTHGAVVAREYGIPAVVGVDDATKKIKDGQMIRVDGNQGFVEILSDENG</sequence>
<comment type="catalytic activity">
    <reaction evidence="3">
        <text>rifampicin + ATP + H2O = 21-phosphorifampicin + AMP + phosphate + 2 H(+)</text>
        <dbReference type="Rhea" id="RHEA:56304"/>
        <dbReference type="ChEBI" id="CHEBI:15377"/>
        <dbReference type="ChEBI" id="CHEBI:15378"/>
        <dbReference type="ChEBI" id="CHEBI:30616"/>
        <dbReference type="ChEBI" id="CHEBI:43474"/>
        <dbReference type="ChEBI" id="CHEBI:71365"/>
        <dbReference type="ChEBI" id="CHEBI:140195"/>
        <dbReference type="ChEBI" id="CHEBI:456215"/>
        <dbReference type="EC" id="2.7.9.6"/>
    </reaction>
    <physiologicalReaction direction="left-to-right" evidence="3">
        <dbReference type="Rhea" id="RHEA:56305"/>
    </physiologicalReaction>
</comment>
<name>A0A8D5UGT2_9BACL</name>